<dbReference type="Proteomes" id="UP000768646">
    <property type="component" value="Unassembled WGS sequence"/>
</dbReference>
<organism evidence="1 2">
    <name type="scientific">Pneumocystis oryctolagi</name>
    <dbReference type="NCBI Taxonomy" id="42067"/>
    <lineage>
        <taxon>Eukaryota</taxon>
        <taxon>Fungi</taxon>
        <taxon>Dikarya</taxon>
        <taxon>Ascomycota</taxon>
        <taxon>Taphrinomycotina</taxon>
        <taxon>Pneumocystomycetes</taxon>
        <taxon>Pneumocystaceae</taxon>
        <taxon>Pneumocystis</taxon>
    </lineage>
</organism>
<reference evidence="1 2" key="1">
    <citation type="journal article" date="2021" name="Commun. Biol.">
        <title>Genomic insights into the host specific adaptation of the Pneumocystis genus.</title>
        <authorList>
            <person name="Cisse O.H."/>
            <person name="Ma L."/>
            <person name="Dekker J.P."/>
            <person name="Khil P.P."/>
            <person name="Youn J.-H."/>
            <person name="Brenchley J.M."/>
            <person name="Blair R."/>
            <person name="Pahar B."/>
            <person name="Chabe M."/>
            <person name="Van Rompay K.K.A."/>
            <person name="Keesler R."/>
            <person name="Sukura A."/>
            <person name="Hirsch V."/>
            <person name="Kutty G."/>
            <person name="Liu Y."/>
            <person name="Peng L."/>
            <person name="Chen J."/>
            <person name="Song J."/>
            <person name="Weissenbacher-Lang C."/>
            <person name="Xu J."/>
            <person name="Upham N.S."/>
            <person name="Stajich J.E."/>
            <person name="Cuomo C.A."/>
            <person name="Cushion M.T."/>
            <person name="Kovacs J.A."/>
        </authorList>
    </citation>
    <scope>NUCLEOTIDE SEQUENCE [LARGE SCALE GENOMIC DNA]</scope>
    <source>
        <strain evidence="1 2">RABM</strain>
    </source>
</reference>
<evidence type="ECO:0000313" key="2">
    <source>
        <dbReference type="Proteomes" id="UP000768646"/>
    </source>
</evidence>
<dbReference type="EMBL" id="JABTEG010000007">
    <property type="protein sequence ID" value="KAG4304542.1"/>
    <property type="molecule type" value="Genomic_DNA"/>
</dbReference>
<gene>
    <name evidence="1" type="ORF">PORY_001935</name>
</gene>
<name>A0ACB7CDH8_9ASCO</name>
<keyword evidence="2" id="KW-1185">Reference proteome</keyword>
<protein>
    <submittedName>
        <fullName evidence="1">Uncharacterized protein</fullName>
    </submittedName>
</protein>
<comment type="caution">
    <text evidence="1">The sequence shown here is derived from an EMBL/GenBank/DDBJ whole genome shotgun (WGS) entry which is preliminary data.</text>
</comment>
<accession>A0ACB7CDH8</accession>
<sequence length="376" mass="44300">MSVQFGFNISKNKSSNNPKTNLSSSLFTEEDDDADGKIFKNSVEVNEGSNLYFQTLRKSDNNDSNQEIDSSVYEYDEIYDEMKKAQKKQRAETEEDREQRKPKYMDKFFELAAVRERDRLRAQEKMLQIERQAEGNMYDDKEKFVTDAYKKQQEELTRLEEEENAREALMRKKSKGISSFYRNILDETEREHDEVIKAISKPHKTSEIAEEIVKEKTAEEIARELNEKGANVIVNDDAEEIVKEKTAEEIARELNEKGANVIVNDDGEVVDKRQLLSAGLNIAKKSIKVSQEFLKTQKNTHYNTKLLSKSYDRQRRERESMLIQEQIKKMEEEREEEERLKYEKLVVDSQQKRSSEEINKIRERYLKRKAELLQDS</sequence>
<proteinExistence type="predicted"/>
<evidence type="ECO:0000313" key="1">
    <source>
        <dbReference type="EMBL" id="KAG4304542.1"/>
    </source>
</evidence>